<dbReference type="SUPFAM" id="SSF48403">
    <property type="entry name" value="Ankyrin repeat"/>
    <property type="match status" value="1"/>
</dbReference>
<dbReference type="InterPro" id="IPR036770">
    <property type="entry name" value="Ankyrin_rpt-contain_sf"/>
</dbReference>
<accession>A0AAE7E8W1</accession>
<proteinExistence type="predicted"/>
<protein>
    <submittedName>
        <fullName evidence="1">Ankyrin domain-containing protein</fullName>
    </submittedName>
</protein>
<dbReference type="InterPro" id="IPR002110">
    <property type="entry name" value="Ankyrin_rpt"/>
</dbReference>
<sequence length="296" mass="34538">MKKMVLIAVLVFSFCIGSESKCNSQSERLLFAISSNNCKVAKEIVNKNPKIVFETNEYGADNMEVLFTYYYVLANYDLWQDYDFNCFLDTFLQAKPNLNFYTQELNLTPLGIVAGLPTSNKIEIFDKLLKAGADIKQMPLKDSDMEILYFAIYNKDLNLMEYLLKNGAPIKKDFFGRIIFEWLSSYKTKNQTNDEIEKIRKSKDFIQDRKWALQSVDIFLKYADIKDFSDKDRLGSINPLTYFNDIEFVKKLVNLGIFDDKKELLEKAINYAKENRRFEIAEILENLKAKKAFKVL</sequence>
<dbReference type="RefSeq" id="WP_018712485.1">
    <property type="nucleotide sequence ID" value="NZ_CP053832.1"/>
</dbReference>
<dbReference type="Gene3D" id="1.25.40.20">
    <property type="entry name" value="Ankyrin repeat-containing domain"/>
    <property type="match status" value="1"/>
</dbReference>
<dbReference type="GeneID" id="77175182"/>
<reference evidence="1 2" key="1">
    <citation type="submission" date="2020-05" db="EMBL/GenBank/DDBJ databases">
        <title>Complete genome sequencing of Campylobacter and Arcobacter type strains.</title>
        <authorList>
            <person name="Miller W.G."/>
            <person name="Yee E."/>
        </authorList>
    </citation>
    <scope>NUCLEOTIDE SEQUENCE [LARGE SCALE GENOMIC DNA]</scope>
    <source>
        <strain evidence="1 2">LMG 6451</strain>
    </source>
</reference>
<dbReference type="SMART" id="SM00248">
    <property type="entry name" value="ANK"/>
    <property type="match status" value="3"/>
</dbReference>
<dbReference type="EMBL" id="CP053832">
    <property type="protein sequence ID" value="QKF83799.1"/>
    <property type="molecule type" value="Genomic_DNA"/>
</dbReference>
<evidence type="ECO:0000313" key="1">
    <source>
        <dbReference type="EMBL" id="QKF83799.1"/>
    </source>
</evidence>
<organism evidence="1 2">
    <name type="scientific">Campylobacter ureolyticus</name>
    <dbReference type="NCBI Taxonomy" id="827"/>
    <lineage>
        <taxon>Bacteria</taxon>
        <taxon>Pseudomonadati</taxon>
        <taxon>Campylobacterota</taxon>
        <taxon>Epsilonproteobacteria</taxon>
        <taxon>Campylobacterales</taxon>
        <taxon>Campylobacteraceae</taxon>
        <taxon>Campylobacter</taxon>
    </lineage>
</organism>
<gene>
    <name evidence="1" type="ORF">CURT_0270</name>
</gene>
<dbReference type="Proteomes" id="UP000509722">
    <property type="component" value="Chromosome"/>
</dbReference>
<name>A0AAE7E8W1_9BACT</name>
<evidence type="ECO:0000313" key="2">
    <source>
        <dbReference type="Proteomes" id="UP000509722"/>
    </source>
</evidence>
<dbReference type="AlphaFoldDB" id="A0AAE7E8W1"/>